<dbReference type="AlphaFoldDB" id="A0A6L2LAE9"/>
<dbReference type="EMBL" id="BKCJ010003948">
    <property type="protein sequence ID" value="GEU58119.1"/>
    <property type="molecule type" value="Genomic_DNA"/>
</dbReference>
<protein>
    <submittedName>
        <fullName evidence="1">Uncharacterized protein</fullName>
    </submittedName>
</protein>
<proteinExistence type="predicted"/>
<accession>A0A6L2LAE9</accession>
<name>A0A6L2LAE9_TANCI</name>
<sequence length="115" mass="13654">MRFFNRRENLALKKRTFQSDVGKVSQRISVGKFQRRRLPQKPMVVQKLRSLTGLLLLLERLSLSKRSLQQHRMFVHVKFHVHFIFTKTVLEGQDEALHWLANGLLQRAEALHRRA</sequence>
<reference evidence="1" key="1">
    <citation type="journal article" date="2019" name="Sci. Rep.">
        <title>Draft genome of Tanacetum cinerariifolium, the natural source of mosquito coil.</title>
        <authorList>
            <person name="Yamashiro T."/>
            <person name="Shiraishi A."/>
            <person name="Satake H."/>
            <person name="Nakayama K."/>
        </authorList>
    </citation>
    <scope>NUCLEOTIDE SEQUENCE</scope>
</reference>
<gene>
    <name evidence="1" type="ORF">Tci_030097</name>
</gene>
<organism evidence="1">
    <name type="scientific">Tanacetum cinerariifolium</name>
    <name type="common">Dalmatian daisy</name>
    <name type="synonym">Chrysanthemum cinerariifolium</name>
    <dbReference type="NCBI Taxonomy" id="118510"/>
    <lineage>
        <taxon>Eukaryota</taxon>
        <taxon>Viridiplantae</taxon>
        <taxon>Streptophyta</taxon>
        <taxon>Embryophyta</taxon>
        <taxon>Tracheophyta</taxon>
        <taxon>Spermatophyta</taxon>
        <taxon>Magnoliopsida</taxon>
        <taxon>eudicotyledons</taxon>
        <taxon>Gunneridae</taxon>
        <taxon>Pentapetalae</taxon>
        <taxon>asterids</taxon>
        <taxon>campanulids</taxon>
        <taxon>Asterales</taxon>
        <taxon>Asteraceae</taxon>
        <taxon>Asteroideae</taxon>
        <taxon>Anthemideae</taxon>
        <taxon>Anthemidinae</taxon>
        <taxon>Tanacetum</taxon>
    </lineage>
</organism>
<comment type="caution">
    <text evidence="1">The sequence shown here is derived from an EMBL/GenBank/DDBJ whole genome shotgun (WGS) entry which is preliminary data.</text>
</comment>
<evidence type="ECO:0000313" key="1">
    <source>
        <dbReference type="EMBL" id="GEU58119.1"/>
    </source>
</evidence>